<gene>
    <name evidence="2" type="ORF">ATK30_6691</name>
    <name evidence="1" type="ORF">H5411_23150</name>
</gene>
<dbReference type="InterPro" id="IPR021986">
    <property type="entry name" value="Spherulin4"/>
</dbReference>
<proteinExistence type="predicted"/>
<reference evidence="1 4" key="2">
    <citation type="submission" date="2020-08" db="EMBL/GenBank/DDBJ databases">
        <title>Amycolatopsis echigonensis JCM 21831.</title>
        <authorList>
            <person name="Tedsree N."/>
            <person name="Kuncharoen N."/>
            <person name="Likhitwitayawuid K."/>
            <person name="Tanasupawat S."/>
        </authorList>
    </citation>
    <scope>NUCLEOTIDE SEQUENCE [LARGE SCALE GENOMIC DNA]</scope>
    <source>
        <strain evidence="1 4">JCM 21831</strain>
    </source>
</reference>
<dbReference type="PANTHER" id="PTHR35040:SF9">
    <property type="entry name" value="4-LIKE CELL SURFACE PROTEIN, PUTATIVE (AFU_ORTHOLOGUE AFUA_4G14080)-RELATED"/>
    <property type="match status" value="1"/>
</dbReference>
<accession>A0A8E1W133</accession>
<name>A0A2N3WPG5_9PSEU</name>
<dbReference type="RefSeq" id="WP_158242538.1">
    <property type="nucleotide sequence ID" value="NZ_JACJHR010000033.1"/>
</dbReference>
<comment type="caution">
    <text evidence="2">The sequence shown here is derived from an EMBL/GenBank/DDBJ whole genome shotgun (WGS) entry which is preliminary data.</text>
</comment>
<evidence type="ECO:0000313" key="3">
    <source>
        <dbReference type="Proteomes" id="UP000233750"/>
    </source>
</evidence>
<organism evidence="2 3">
    <name type="scientific">Amycolatopsis echigonensis</name>
    <dbReference type="NCBI Taxonomy" id="2576905"/>
    <lineage>
        <taxon>Bacteria</taxon>
        <taxon>Bacillati</taxon>
        <taxon>Actinomycetota</taxon>
        <taxon>Actinomycetes</taxon>
        <taxon>Pseudonocardiales</taxon>
        <taxon>Pseudonocardiaceae</taxon>
        <taxon>Amycolatopsis</taxon>
    </lineage>
</organism>
<sequence length="221" mass="24194">MIKLVVPAYFYPTVRPGDWAELARHPDRIRLVVLNPASGPGGQCDEAFLRPLERLREAGVAVAGYVDTDYGSRPAAEVLAEFDRYVDWYEANGVMFDRVSALSADLPHYASLSRAVRAAGAGVVAFNHGAHPAEGYAEHADLLGTFEGPFRSYVDAGIPRWVRRWPADRFFHLVHAVPGKYFADVERLAIRRNAANAYLTDQGGANPWQCLPGGLLASSPS</sequence>
<evidence type="ECO:0000313" key="4">
    <source>
        <dbReference type="Proteomes" id="UP000550260"/>
    </source>
</evidence>
<reference evidence="2 3" key="1">
    <citation type="submission" date="2017-12" db="EMBL/GenBank/DDBJ databases">
        <title>Sequencing the genomes of 1000 Actinobacteria strains.</title>
        <authorList>
            <person name="Klenk H.-P."/>
        </authorList>
    </citation>
    <scope>NUCLEOTIDE SEQUENCE [LARGE SCALE GENOMIC DNA]</scope>
    <source>
        <strain evidence="2 3">DSM 45165</strain>
    </source>
</reference>
<dbReference type="Proteomes" id="UP000233750">
    <property type="component" value="Unassembled WGS sequence"/>
</dbReference>
<dbReference type="Proteomes" id="UP000550260">
    <property type="component" value="Unassembled WGS sequence"/>
</dbReference>
<keyword evidence="3" id="KW-1185">Reference proteome</keyword>
<dbReference type="EMBL" id="PJMY01000003">
    <property type="protein sequence ID" value="PKV95761.1"/>
    <property type="molecule type" value="Genomic_DNA"/>
</dbReference>
<dbReference type="Pfam" id="PF12138">
    <property type="entry name" value="Spherulin4"/>
    <property type="match status" value="1"/>
</dbReference>
<protein>
    <submittedName>
        <fullName evidence="2">Spherulation-specific family 4 protein</fullName>
    </submittedName>
</protein>
<evidence type="ECO:0000313" key="1">
    <source>
        <dbReference type="EMBL" id="MBB2502016.1"/>
    </source>
</evidence>
<evidence type="ECO:0000313" key="2">
    <source>
        <dbReference type="EMBL" id="PKV95761.1"/>
    </source>
</evidence>
<dbReference type="PANTHER" id="PTHR35040">
    <property type="match status" value="1"/>
</dbReference>
<dbReference type="OrthoDB" id="3311125at2"/>
<accession>A0A2N3WPG5</accession>
<dbReference type="EMBL" id="JACJHR010000033">
    <property type="protein sequence ID" value="MBB2502016.1"/>
    <property type="molecule type" value="Genomic_DNA"/>
</dbReference>
<dbReference type="AlphaFoldDB" id="A0A2N3WPG5"/>